<dbReference type="OrthoDB" id="7192657at2"/>
<name>A0A1M5VY97_9RHOB</name>
<dbReference type="InterPro" id="IPR025227">
    <property type="entry name" value="DUF4169"/>
</dbReference>
<sequence length="57" mass="6579">MSNVTNLNRFRKVRARDEKRTKADENAVKFGRTKAQKTLEKARAEKAERDLDGKSKS</sequence>
<feature type="compositionally biased region" description="Basic and acidic residues" evidence="1">
    <location>
        <begin position="15"/>
        <end position="27"/>
    </location>
</feature>
<proteinExistence type="predicted"/>
<dbReference type="EMBL" id="FQXC01000004">
    <property type="protein sequence ID" value="SHH79974.1"/>
    <property type="molecule type" value="Genomic_DNA"/>
</dbReference>
<accession>A0A1M5VY97</accession>
<evidence type="ECO:0000256" key="1">
    <source>
        <dbReference type="SAM" id="MobiDB-lite"/>
    </source>
</evidence>
<dbReference type="RefSeq" id="WP_072778928.1">
    <property type="nucleotide sequence ID" value="NZ_FQXC01000004.1"/>
</dbReference>
<organism evidence="2 3">
    <name type="scientific">Marivita hallyeonensis</name>
    <dbReference type="NCBI Taxonomy" id="996342"/>
    <lineage>
        <taxon>Bacteria</taxon>
        <taxon>Pseudomonadati</taxon>
        <taxon>Pseudomonadota</taxon>
        <taxon>Alphaproteobacteria</taxon>
        <taxon>Rhodobacterales</taxon>
        <taxon>Roseobacteraceae</taxon>
        <taxon>Marivita</taxon>
    </lineage>
</organism>
<gene>
    <name evidence="2" type="ORF">SAMN05443551_3138</name>
</gene>
<dbReference type="STRING" id="996342.SAMN05443551_3138"/>
<dbReference type="Pfam" id="PF13770">
    <property type="entry name" value="DUF4169"/>
    <property type="match status" value="1"/>
</dbReference>
<reference evidence="2 3" key="1">
    <citation type="submission" date="2016-11" db="EMBL/GenBank/DDBJ databases">
        <authorList>
            <person name="Jaros S."/>
            <person name="Januszkiewicz K."/>
            <person name="Wedrychowicz H."/>
        </authorList>
    </citation>
    <scope>NUCLEOTIDE SEQUENCE [LARGE SCALE GENOMIC DNA]</scope>
    <source>
        <strain evidence="2 3">DSM 29431</strain>
    </source>
</reference>
<feature type="region of interest" description="Disordered" evidence="1">
    <location>
        <begin position="1"/>
        <end position="57"/>
    </location>
</feature>
<dbReference type="AlphaFoldDB" id="A0A1M5VY97"/>
<evidence type="ECO:0000313" key="3">
    <source>
        <dbReference type="Proteomes" id="UP000184221"/>
    </source>
</evidence>
<feature type="compositionally biased region" description="Basic and acidic residues" evidence="1">
    <location>
        <begin position="37"/>
        <end position="57"/>
    </location>
</feature>
<evidence type="ECO:0008006" key="4">
    <source>
        <dbReference type="Google" id="ProtNLM"/>
    </source>
</evidence>
<keyword evidence="3" id="KW-1185">Reference proteome</keyword>
<protein>
    <recommendedName>
        <fullName evidence="4">DUF4169 domain-containing protein</fullName>
    </recommendedName>
</protein>
<dbReference type="Proteomes" id="UP000184221">
    <property type="component" value="Unassembled WGS sequence"/>
</dbReference>
<evidence type="ECO:0000313" key="2">
    <source>
        <dbReference type="EMBL" id="SHH79974.1"/>
    </source>
</evidence>